<reference evidence="7" key="2">
    <citation type="submission" date="2016-11" db="EMBL/GenBank/DDBJ databases">
        <authorList>
            <person name="Varghese N."/>
            <person name="Submissions S."/>
        </authorList>
    </citation>
    <scope>NUCLEOTIDE SEQUENCE [LARGE SCALE GENOMIC DNA]</scope>
    <source>
        <strain evidence="7">DX253</strain>
    </source>
</reference>
<dbReference type="eggNOG" id="arCOG00570">
    <property type="taxonomic scope" value="Archaea"/>
</dbReference>
<dbReference type="OrthoDB" id="306174at2157"/>
<dbReference type="Pfam" id="PF01494">
    <property type="entry name" value="FAD_binding_3"/>
    <property type="match status" value="1"/>
</dbReference>
<dbReference type="GO" id="GO:0071949">
    <property type="term" value="F:FAD binding"/>
    <property type="evidence" value="ECO:0007669"/>
    <property type="project" value="InterPro"/>
</dbReference>
<feature type="domain" description="FAD-binding" evidence="3">
    <location>
        <begin position="6"/>
        <end position="346"/>
    </location>
</feature>
<dbReference type="PRINTS" id="PR00420">
    <property type="entry name" value="RNGMNOXGNASE"/>
</dbReference>
<evidence type="ECO:0000313" key="4">
    <source>
        <dbReference type="EMBL" id="EFW92951.1"/>
    </source>
</evidence>
<accession>E7QR43</accession>
<dbReference type="PANTHER" id="PTHR43476:SF5">
    <property type="entry name" value="FAD-DEPENDENT MONOOXYGENASE"/>
    <property type="match status" value="1"/>
</dbReference>
<dbReference type="STRING" id="797209.GCA_000376445_03933"/>
<name>E7QR43_HALPU</name>
<evidence type="ECO:0000313" key="7">
    <source>
        <dbReference type="Proteomes" id="UP000184203"/>
    </source>
</evidence>
<dbReference type="InterPro" id="IPR002938">
    <property type="entry name" value="FAD-bd"/>
</dbReference>
<evidence type="ECO:0000259" key="3">
    <source>
        <dbReference type="Pfam" id="PF01494"/>
    </source>
</evidence>
<protein>
    <submittedName>
        <fullName evidence="5">2-polyprenyl-6-methoxyphenol hydroxylase</fullName>
    </submittedName>
</protein>
<organism evidence="4 6">
    <name type="scientific">Haladaptatus paucihalophilus DX253</name>
    <dbReference type="NCBI Taxonomy" id="797209"/>
    <lineage>
        <taxon>Archaea</taxon>
        <taxon>Methanobacteriati</taxon>
        <taxon>Methanobacteriota</taxon>
        <taxon>Stenosarchaea group</taxon>
        <taxon>Halobacteria</taxon>
        <taxon>Halobacteriales</taxon>
        <taxon>Haladaptataceae</taxon>
        <taxon>Haladaptatus</taxon>
    </lineage>
</organism>
<reference evidence="4 6" key="1">
    <citation type="journal article" date="2014" name="ISME J.">
        <title>Trehalose/2-sulfotrehalose biosynthesis and glycine-betaine uptake are widely spread mechanisms for osmoadaptation in the Halobacteriales.</title>
        <authorList>
            <person name="Youssef N.H."/>
            <person name="Savage-Ashlock K.N."/>
            <person name="McCully A.L."/>
            <person name="Luedtke B."/>
            <person name="Shaw E.I."/>
            <person name="Hoff W.D."/>
            <person name="Elshahed M.S."/>
        </authorList>
    </citation>
    <scope>NUCLEOTIDE SEQUENCE [LARGE SCALE GENOMIC DNA]</scope>
    <source>
        <strain evidence="4 6">DX253</strain>
    </source>
</reference>
<dbReference type="InterPro" id="IPR036188">
    <property type="entry name" value="FAD/NAD-bd_sf"/>
</dbReference>
<dbReference type="SUPFAM" id="SSF51905">
    <property type="entry name" value="FAD/NAD(P)-binding domain"/>
    <property type="match status" value="1"/>
</dbReference>
<dbReference type="EMBL" id="AEMG01000005">
    <property type="protein sequence ID" value="EFW92951.1"/>
    <property type="molecule type" value="Genomic_DNA"/>
</dbReference>
<keyword evidence="1" id="KW-0560">Oxidoreductase</keyword>
<dbReference type="Proteomes" id="UP000184203">
    <property type="component" value="Unassembled WGS sequence"/>
</dbReference>
<dbReference type="EMBL" id="FRAN01000005">
    <property type="protein sequence ID" value="SHL18366.1"/>
    <property type="molecule type" value="Genomic_DNA"/>
</dbReference>
<dbReference type="PATRIC" id="fig|797209.4.peg.1256"/>
<dbReference type="AlphaFoldDB" id="E7QR43"/>
<evidence type="ECO:0000313" key="5">
    <source>
        <dbReference type="EMBL" id="SHL18366.1"/>
    </source>
</evidence>
<dbReference type="PANTHER" id="PTHR43476">
    <property type="entry name" value="3-(3-HYDROXY-PHENYL)PROPIONATE/3-HYDROXYCINNAMIC ACID HYDROXYLASE"/>
    <property type="match status" value="1"/>
</dbReference>
<feature type="region of interest" description="Disordered" evidence="2">
    <location>
        <begin position="389"/>
        <end position="408"/>
    </location>
</feature>
<evidence type="ECO:0000256" key="1">
    <source>
        <dbReference type="ARBA" id="ARBA00023002"/>
    </source>
</evidence>
<dbReference type="RefSeq" id="WP_007978084.1">
    <property type="nucleotide sequence ID" value="NZ_AEMG01000005.1"/>
</dbReference>
<evidence type="ECO:0000256" key="2">
    <source>
        <dbReference type="SAM" id="MobiDB-lite"/>
    </source>
</evidence>
<evidence type="ECO:0000313" key="6">
    <source>
        <dbReference type="Proteomes" id="UP000003751"/>
    </source>
</evidence>
<dbReference type="Proteomes" id="UP000003751">
    <property type="component" value="Unassembled WGS sequence"/>
</dbReference>
<keyword evidence="7" id="KW-1185">Reference proteome</keyword>
<dbReference type="GO" id="GO:0016491">
    <property type="term" value="F:oxidoreductase activity"/>
    <property type="evidence" value="ECO:0007669"/>
    <property type="project" value="UniProtKB-KW"/>
</dbReference>
<sequence>MTARSADVIVVGAGPAGCVVSYLLARSGVETVLIERQRTLDREFRGYGFRPPIPRLFDEMDLLADVEDLPHETISRGTVVAYGKSYPVFDFDDRRVLLLKQPPLLRLLIERAREFETFTFHSGTSFDGFRREDGAVAGITATSRPDGETHDFRSRLVIGADGRFSTTRRAAGIDAGMDESGTEVVWFRLPRAAADFTTHIRIEDDGVLVYSPLSERESQYGLLVPEGRYPAIRDRGIARFRETVAGIEPAIADSVESNLTSFDQCSLLSVRSGLAERWTDDGLLLIGDAAHVASPIGAEGNNLAIQDAVETHRLLTPVLARGDGPISNATLRRVEGNRRPAVERTIRGQRSRGRGLSSLLSSRDRLPDPLEPHLLRGAAALMSLLARLPNRSGTDDPEPSVDRSLFAD</sequence>
<gene>
    <name evidence="5" type="ORF">SAMN05444342_3169</name>
    <name evidence="4" type="ORF">ZOD2009_06329</name>
</gene>
<dbReference type="Gene3D" id="3.50.50.60">
    <property type="entry name" value="FAD/NAD(P)-binding domain"/>
    <property type="match status" value="2"/>
</dbReference>
<feature type="region of interest" description="Disordered" evidence="2">
    <location>
        <begin position="345"/>
        <end position="364"/>
    </location>
</feature>
<dbReference type="InterPro" id="IPR050631">
    <property type="entry name" value="PheA/TfdB_FAD_monoxygenase"/>
</dbReference>
<reference evidence="5" key="3">
    <citation type="submission" date="2016-11" db="EMBL/GenBank/DDBJ databases">
        <authorList>
            <person name="Jaros S."/>
            <person name="Januszkiewicz K."/>
            <person name="Wedrychowicz H."/>
        </authorList>
    </citation>
    <scope>NUCLEOTIDE SEQUENCE [LARGE SCALE GENOMIC DNA]</scope>
    <source>
        <strain evidence="5">DX253</strain>
    </source>
</reference>
<proteinExistence type="predicted"/>